<sequence length="21" mass="2399">MISSSQTTETLIMDSMSFFNK</sequence>
<organism evidence="1">
    <name type="scientific">Rhizophora mucronata</name>
    <name type="common">Asiatic mangrove</name>
    <dbReference type="NCBI Taxonomy" id="61149"/>
    <lineage>
        <taxon>Eukaryota</taxon>
        <taxon>Viridiplantae</taxon>
        <taxon>Streptophyta</taxon>
        <taxon>Embryophyta</taxon>
        <taxon>Tracheophyta</taxon>
        <taxon>Spermatophyta</taxon>
        <taxon>Magnoliopsida</taxon>
        <taxon>eudicotyledons</taxon>
        <taxon>Gunneridae</taxon>
        <taxon>Pentapetalae</taxon>
        <taxon>rosids</taxon>
        <taxon>fabids</taxon>
        <taxon>Malpighiales</taxon>
        <taxon>Rhizophoraceae</taxon>
        <taxon>Rhizophora</taxon>
    </lineage>
</organism>
<proteinExistence type="predicted"/>
<accession>A0A2P2NR45</accession>
<name>A0A2P2NR45_RHIMU</name>
<dbReference type="AlphaFoldDB" id="A0A2P2NR45"/>
<dbReference type="EMBL" id="GGEC01064377">
    <property type="protein sequence ID" value="MBX44861.1"/>
    <property type="molecule type" value="Transcribed_RNA"/>
</dbReference>
<evidence type="ECO:0000313" key="1">
    <source>
        <dbReference type="EMBL" id="MBX44861.1"/>
    </source>
</evidence>
<reference evidence="1" key="1">
    <citation type="submission" date="2018-02" db="EMBL/GenBank/DDBJ databases">
        <title>Rhizophora mucronata_Transcriptome.</title>
        <authorList>
            <person name="Meera S.P."/>
            <person name="Sreeshan A."/>
            <person name="Augustine A."/>
        </authorList>
    </citation>
    <scope>NUCLEOTIDE SEQUENCE</scope>
    <source>
        <tissue evidence="1">Leaf</tissue>
    </source>
</reference>
<protein>
    <submittedName>
        <fullName evidence="1">Uncharacterized protein</fullName>
    </submittedName>
</protein>